<feature type="signal peptide" evidence="9">
    <location>
        <begin position="1"/>
        <end position="18"/>
    </location>
</feature>
<organism evidence="11 12">
    <name type="scientific">Penicillium cinerascens</name>
    <dbReference type="NCBI Taxonomy" id="70096"/>
    <lineage>
        <taxon>Eukaryota</taxon>
        <taxon>Fungi</taxon>
        <taxon>Dikarya</taxon>
        <taxon>Ascomycota</taxon>
        <taxon>Pezizomycotina</taxon>
        <taxon>Eurotiomycetes</taxon>
        <taxon>Eurotiomycetidae</taxon>
        <taxon>Eurotiales</taxon>
        <taxon>Aspergillaceae</taxon>
        <taxon>Penicillium</taxon>
    </lineage>
</organism>
<evidence type="ECO:0000256" key="3">
    <source>
        <dbReference type="ARBA" id="ARBA00022833"/>
    </source>
</evidence>
<keyword evidence="3" id="KW-0862">Zinc</keyword>
<dbReference type="PANTHER" id="PTHR47782:SF12">
    <property type="entry name" value="ZN(II)2CYS6 TRANSCRIPTION FACTOR (EUROFUNG)"/>
    <property type="match status" value="1"/>
</dbReference>
<feature type="region of interest" description="Disordered" evidence="8">
    <location>
        <begin position="42"/>
        <end position="62"/>
    </location>
</feature>
<evidence type="ECO:0000256" key="8">
    <source>
        <dbReference type="SAM" id="MobiDB-lite"/>
    </source>
</evidence>
<proteinExistence type="predicted"/>
<keyword evidence="9" id="KW-0732">Signal</keyword>
<evidence type="ECO:0000259" key="10">
    <source>
        <dbReference type="SMART" id="SM00906"/>
    </source>
</evidence>
<name>A0A9W9M690_9EURO</name>
<protein>
    <recommendedName>
        <fullName evidence="10">Xylanolytic transcriptional activator regulatory domain-containing protein</fullName>
    </recommendedName>
</protein>
<dbReference type="GO" id="GO:0043565">
    <property type="term" value="F:sequence-specific DNA binding"/>
    <property type="evidence" value="ECO:0007669"/>
    <property type="project" value="TreeGrafter"/>
</dbReference>
<sequence>MRWVPHLLQLCILRPTLLTVLRRIEDLEARLAAAIEGNASNAVHKPEQASGVSGNPLSRRSDMKKRRLGDGVRFLSLCHDEIGEPAYLGPSSGLSMAENVSRMVHNAIGMKLLPINESIQQPDGPLPNAVKSKIVPPDDATGTQILDAYFNNMHMRLPFLDRTEIFELHSKRYQITEVTPEAQFARFKLFMIYAIGATICQITETYDSTAPNDYLIAALEFDPTLRESISVASIEATMLLVLYNLRSNSNSSIWYMIGSAMRTCVDFGFHRESYYRRMDPHEADSRRRLFWSVYLMERYTASSLGRPFSIAEEEIDVELPPNIDDSMNSDDLIDRMFNYHSRGKPHKARLGRFIALIRLQRIVSRIHTRIYRVDKHISALRPEVGPLMSSLQEFKETLPPLDLQEGDFVHMHWHNSVRILIQPFLSILHPQDKLISTCLFASGQMCQFFKQMRQRDSSGYSFLLVNSIFMAGLTMCFCVFRSPGLWTPTISNDLRACSSALFVMAERNQKLKNYRDGLETIINRAMDFVQQASDAQKSNQGGIHTEEVTGFAQPSETTQSLEIQLHQPNAVDACGLDTEAFNFPDDDLFQHLRDLPFNLQDSLSRDNVDVLHSLDDIFSDDFWVADAFNTPTLDGFE</sequence>
<evidence type="ECO:0000313" key="12">
    <source>
        <dbReference type="Proteomes" id="UP001150904"/>
    </source>
</evidence>
<dbReference type="InterPro" id="IPR007219">
    <property type="entry name" value="XnlR_reg_dom"/>
</dbReference>
<evidence type="ECO:0000256" key="6">
    <source>
        <dbReference type="ARBA" id="ARBA00023163"/>
    </source>
</evidence>
<dbReference type="GO" id="GO:0005634">
    <property type="term" value="C:nucleus"/>
    <property type="evidence" value="ECO:0007669"/>
    <property type="project" value="UniProtKB-SubCell"/>
</dbReference>
<feature type="chain" id="PRO_5040759333" description="Xylanolytic transcriptional activator regulatory domain-containing protein" evidence="9">
    <location>
        <begin position="19"/>
        <end position="637"/>
    </location>
</feature>
<keyword evidence="5" id="KW-0238">DNA-binding</keyword>
<dbReference type="Pfam" id="PF04082">
    <property type="entry name" value="Fungal_trans"/>
    <property type="match status" value="1"/>
</dbReference>
<dbReference type="GO" id="GO:0000981">
    <property type="term" value="F:DNA-binding transcription factor activity, RNA polymerase II-specific"/>
    <property type="evidence" value="ECO:0007669"/>
    <property type="project" value="TreeGrafter"/>
</dbReference>
<dbReference type="GO" id="GO:0008270">
    <property type="term" value="F:zinc ion binding"/>
    <property type="evidence" value="ECO:0007669"/>
    <property type="project" value="InterPro"/>
</dbReference>
<comment type="caution">
    <text evidence="11">The sequence shown here is derived from an EMBL/GenBank/DDBJ whole genome shotgun (WGS) entry which is preliminary data.</text>
</comment>
<evidence type="ECO:0000256" key="4">
    <source>
        <dbReference type="ARBA" id="ARBA00023015"/>
    </source>
</evidence>
<dbReference type="GO" id="GO:0006351">
    <property type="term" value="P:DNA-templated transcription"/>
    <property type="evidence" value="ECO:0007669"/>
    <property type="project" value="InterPro"/>
</dbReference>
<keyword evidence="6" id="KW-0804">Transcription</keyword>
<dbReference type="CDD" id="cd12148">
    <property type="entry name" value="fungal_TF_MHR"/>
    <property type="match status" value="1"/>
</dbReference>
<evidence type="ECO:0000256" key="2">
    <source>
        <dbReference type="ARBA" id="ARBA00022723"/>
    </source>
</evidence>
<dbReference type="PANTHER" id="PTHR47782">
    <property type="entry name" value="ZN(II)2CYS6 TRANSCRIPTION FACTOR (EUROFUNG)-RELATED"/>
    <property type="match status" value="1"/>
</dbReference>
<keyword evidence="7" id="KW-0539">Nucleus</keyword>
<dbReference type="Proteomes" id="UP001150904">
    <property type="component" value="Unassembled WGS sequence"/>
</dbReference>
<dbReference type="InterPro" id="IPR052202">
    <property type="entry name" value="Yeast_MetPath_Reg"/>
</dbReference>
<keyword evidence="12" id="KW-1185">Reference proteome</keyword>
<evidence type="ECO:0000256" key="1">
    <source>
        <dbReference type="ARBA" id="ARBA00004123"/>
    </source>
</evidence>
<reference evidence="11" key="2">
    <citation type="journal article" date="2023" name="IMA Fungus">
        <title>Comparative genomic study of the Penicillium genus elucidates a diverse pangenome and 15 lateral gene transfer events.</title>
        <authorList>
            <person name="Petersen C."/>
            <person name="Sorensen T."/>
            <person name="Nielsen M.R."/>
            <person name="Sondergaard T.E."/>
            <person name="Sorensen J.L."/>
            <person name="Fitzpatrick D.A."/>
            <person name="Frisvad J.C."/>
            <person name="Nielsen K.L."/>
        </authorList>
    </citation>
    <scope>NUCLEOTIDE SEQUENCE</scope>
    <source>
        <strain evidence="11">IBT 15544</strain>
    </source>
</reference>
<keyword evidence="4" id="KW-0805">Transcription regulation</keyword>
<evidence type="ECO:0000313" key="11">
    <source>
        <dbReference type="EMBL" id="KAJ5190825.1"/>
    </source>
</evidence>
<evidence type="ECO:0000256" key="7">
    <source>
        <dbReference type="ARBA" id="ARBA00023242"/>
    </source>
</evidence>
<dbReference type="OrthoDB" id="9970124at2759"/>
<dbReference type="GeneID" id="83184167"/>
<feature type="domain" description="Xylanolytic transcriptional activator regulatory" evidence="10">
    <location>
        <begin position="253"/>
        <end position="326"/>
    </location>
</feature>
<dbReference type="AlphaFoldDB" id="A0A9W9M690"/>
<accession>A0A9W9M690</accession>
<keyword evidence="2" id="KW-0479">Metal-binding</keyword>
<gene>
    <name evidence="11" type="ORF">N7498_009810</name>
</gene>
<dbReference type="EMBL" id="JAPQKR010000016">
    <property type="protein sequence ID" value="KAJ5190825.1"/>
    <property type="molecule type" value="Genomic_DNA"/>
</dbReference>
<reference evidence="11" key="1">
    <citation type="submission" date="2022-12" db="EMBL/GenBank/DDBJ databases">
        <authorList>
            <person name="Petersen C."/>
        </authorList>
    </citation>
    <scope>NUCLEOTIDE SEQUENCE</scope>
    <source>
        <strain evidence="11">IBT 15544</strain>
    </source>
</reference>
<evidence type="ECO:0000256" key="9">
    <source>
        <dbReference type="SAM" id="SignalP"/>
    </source>
</evidence>
<dbReference type="GO" id="GO:0045944">
    <property type="term" value="P:positive regulation of transcription by RNA polymerase II"/>
    <property type="evidence" value="ECO:0007669"/>
    <property type="project" value="TreeGrafter"/>
</dbReference>
<evidence type="ECO:0000256" key="5">
    <source>
        <dbReference type="ARBA" id="ARBA00023125"/>
    </source>
</evidence>
<dbReference type="RefSeq" id="XP_058303765.1">
    <property type="nucleotide sequence ID" value="XM_058456866.1"/>
</dbReference>
<comment type="subcellular location">
    <subcellularLocation>
        <location evidence="1">Nucleus</location>
    </subcellularLocation>
</comment>
<dbReference type="SMART" id="SM00906">
    <property type="entry name" value="Fungal_trans"/>
    <property type="match status" value="1"/>
</dbReference>